<name>A0A9X3AMH1_9SPHN</name>
<protein>
    <submittedName>
        <fullName evidence="2">Uncharacterized protein</fullName>
    </submittedName>
</protein>
<evidence type="ECO:0000313" key="3">
    <source>
        <dbReference type="Proteomes" id="UP001142648"/>
    </source>
</evidence>
<reference evidence="2" key="1">
    <citation type="submission" date="2022-09" db="EMBL/GenBank/DDBJ databases">
        <title>The genome sequence of Tsuneonella sp. YG55.</title>
        <authorList>
            <person name="Liu Y."/>
        </authorList>
    </citation>
    <scope>NUCLEOTIDE SEQUENCE</scope>
    <source>
        <strain evidence="2">YG55</strain>
    </source>
</reference>
<proteinExistence type="predicted"/>
<organism evidence="2 3">
    <name type="scientific">Tsuneonella litorea</name>
    <dbReference type="NCBI Taxonomy" id="2976475"/>
    <lineage>
        <taxon>Bacteria</taxon>
        <taxon>Pseudomonadati</taxon>
        <taxon>Pseudomonadota</taxon>
        <taxon>Alphaproteobacteria</taxon>
        <taxon>Sphingomonadales</taxon>
        <taxon>Erythrobacteraceae</taxon>
        <taxon>Tsuneonella</taxon>
    </lineage>
</organism>
<accession>A0A9X3AMH1</accession>
<dbReference type="EMBL" id="JAOAMV010000002">
    <property type="protein sequence ID" value="MCT2558422.1"/>
    <property type="molecule type" value="Genomic_DNA"/>
</dbReference>
<dbReference type="RefSeq" id="WP_259961235.1">
    <property type="nucleotide sequence ID" value="NZ_JAOAMV010000002.1"/>
</dbReference>
<gene>
    <name evidence="2" type="ORF">N0B51_05455</name>
</gene>
<dbReference type="Proteomes" id="UP001142648">
    <property type="component" value="Unassembled WGS sequence"/>
</dbReference>
<keyword evidence="3" id="KW-1185">Reference proteome</keyword>
<dbReference type="AlphaFoldDB" id="A0A9X3AMH1"/>
<comment type="caution">
    <text evidence="2">The sequence shown here is derived from an EMBL/GenBank/DDBJ whole genome shotgun (WGS) entry which is preliminary data.</text>
</comment>
<evidence type="ECO:0000313" key="2">
    <source>
        <dbReference type="EMBL" id="MCT2558422.1"/>
    </source>
</evidence>
<sequence>MGLAVDLDSRLEVSASLQAIINALGVLSANPADASAQSSVRSAFDQLGNRMIDVADELTEADAQRLAELGAAELFRPDLYESLADHFGANVGTPAVSQSHVQTVYERRQEILRGFQTVIGVAQDREWDVDAASGIEGDAEIGFTVPRAIFANNLRGLTKELEWINRFLSTVAEAATGEHDDFEVSRLSTSDPTVFVVTGCGLALTVGRLIKWGVETWKTVEEIRKLRAETAKLKAFSPEEVDAIFGEKIRVQVVKEIEDQAARLTQDVRNEGRRNELTTGLGKLLDQFLQRIERGMTVEIRLLQHSEPGELPAEETEEQRDLQVIAAELKFPNASDAPVLRLTGGAAELNGNAQRPVKAKRKKQGPKGPQTTSAT</sequence>
<feature type="region of interest" description="Disordered" evidence="1">
    <location>
        <begin position="345"/>
        <end position="375"/>
    </location>
</feature>
<evidence type="ECO:0000256" key="1">
    <source>
        <dbReference type="SAM" id="MobiDB-lite"/>
    </source>
</evidence>